<dbReference type="AlphaFoldDB" id="A0A388SW88"/>
<feature type="chain" id="PRO_5039169760" description="Lipoprotein" evidence="2">
    <location>
        <begin position="31"/>
        <end position="250"/>
    </location>
</feature>
<evidence type="ECO:0008006" key="5">
    <source>
        <dbReference type="Google" id="ProtNLM"/>
    </source>
</evidence>
<sequence length="250" mass="26317">MPRHRTPRSAPAAVAIAVAVAVTAAAPLLAGCDDAGGLESAGPTPTATGPVRLWPELPEISAPPVDYGENRTEHIEGVKVPGGDVHAVDPVAVVQADMAAHPGRVSGPDGPEGPEGLDGLDGQTARQIRECGTRPQQCPVLKPYYRDLTGDGKDELIVGITMPRQQTAILVYTPERGGLTRIMSDTEAIVGVELAGRDLVLRAVSAGIPGYEYRTVWSWDGQQRAMLPERDEIIHARPPGTAPQPSADAR</sequence>
<feature type="region of interest" description="Disordered" evidence="1">
    <location>
        <begin position="40"/>
        <end position="68"/>
    </location>
</feature>
<keyword evidence="2" id="KW-0732">Signal</keyword>
<evidence type="ECO:0000256" key="2">
    <source>
        <dbReference type="SAM" id="SignalP"/>
    </source>
</evidence>
<comment type="caution">
    <text evidence="3">The sequence shown here is derived from an EMBL/GenBank/DDBJ whole genome shotgun (WGS) entry which is preliminary data.</text>
</comment>
<feature type="signal peptide" evidence="2">
    <location>
        <begin position="1"/>
        <end position="30"/>
    </location>
</feature>
<accession>A0A388SW88</accession>
<evidence type="ECO:0000313" key="4">
    <source>
        <dbReference type="Proteomes" id="UP000265354"/>
    </source>
</evidence>
<proteinExistence type="predicted"/>
<protein>
    <recommendedName>
        <fullName evidence="5">Lipoprotein</fullName>
    </recommendedName>
</protein>
<dbReference type="PROSITE" id="PS51257">
    <property type="entry name" value="PROKAR_LIPOPROTEIN"/>
    <property type="match status" value="1"/>
</dbReference>
<dbReference type="EMBL" id="BGZL01000004">
    <property type="protein sequence ID" value="GBQ00636.1"/>
    <property type="molecule type" value="Genomic_DNA"/>
</dbReference>
<evidence type="ECO:0000313" key="3">
    <source>
        <dbReference type="EMBL" id="GBQ00636.1"/>
    </source>
</evidence>
<organism evidence="3 4">
    <name type="scientific">Streptomyces spongiicola</name>
    <dbReference type="NCBI Taxonomy" id="1690221"/>
    <lineage>
        <taxon>Bacteria</taxon>
        <taxon>Bacillati</taxon>
        <taxon>Actinomycetota</taxon>
        <taxon>Actinomycetes</taxon>
        <taxon>Kitasatosporales</taxon>
        <taxon>Streptomycetaceae</taxon>
        <taxon>Streptomyces</taxon>
    </lineage>
</organism>
<dbReference type="Proteomes" id="UP000265354">
    <property type="component" value="Unassembled WGS sequence"/>
</dbReference>
<evidence type="ECO:0000256" key="1">
    <source>
        <dbReference type="SAM" id="MobiDB-lite"/>
    </source>
</evidence>
<feature type="region of interest" description="Disordered" evidence="1">
    <location>
        <begin position="101"/>
        <end position="121"/>
    </location>
</feature>
<reference evidence="3 4" key="1">
    <citation type="submission" date="2018-07" db="EMBL/GenBank/DDBJ databases">
        <title>Whole Genome Shotgun Sequence of Streptomyces spongiicola strain 531S.</title>
        <authorList>
            <person name="Dohra H."/>
            <person name="Kodani S."/>
        </authorList>
    </citation>
    <scope>NUCLEOTIDE SEQUENCE [LARGE SCALE GENOMIC DNA]</scope>
    <source>
        <strain evidence="3 4">531S</strain>
    </source>
</reference>
<name>A0A388SW88_9ACTN</name>
<gene>
    <name evidence="3" type="ORF">SSP531S_20540</name>
</gene>
<dbReference type="RefSeq" id="WP_116427405.1">
    <property type="nucleotide sequence ID" value="NZ_BGZL01000004.1"/>
</dbReference>